<organism evidence="6 7">
    <name type="scientific">Podospora australis</name>
    <dbReference type="NCBI Taxonomy" id="1536484"/>
    <lineage>
        <taxon>Eukaryota</taxon>
        <taxon>Fungi</taxon>
        <taxon>Dikarya</taxon>
        <taxon>Ascomycota</taxon>
        <taxon>Pezizomycotina</taxon>
        <taxon>Sordariomycetes</taxon>
        <taxon>Sordariomycetidae</taxon>
        <taxon>Sordariales</taxon>
        <taxon>Podosporaceae</taxon>
        <taxon>Podospora</taxon>
    </lineage>
</organism>
<feature type="compositionally biased region" description="Pro residues" evidence="3">
    <location>
        <begin position="999"/>
        <end position="1008"/>
    </location>
</feature>
<feature type="compositionally biased region" description="Polar residues" evidence="3">
    <location>
        <begin position="211"/>
        <end position="234"/>
    </location>
</feature>
<dbReference type="Pfam" id="PF00618">
    <property type="entry name" value="RasGEF_N"/>
    <property type="match status" value="1"/>
</dbReference>
<dbReference type="Gene3D" id="1.20.870.10">
    <property type="entry name" value="Son of sevenless (SoS) protein Chain: S domain 1"/>
    <property type="match status" value="1"/>
</dbReference>
<reference evidence="6" key="2">
    <citation type="submission" date="2023-05" db="EMBL/GenBank/DDBJ databases">
        <authorList>
            <consortium name="Lawrence Berkeley National Laboratory"/>
            <person name="Steindorff A."/>
            <person name="Hensen N."/>
            <person name="Bonometti L."/>
            <person name="Westerberg I."/>
            <person name="Brannstrom I.O."/>
            <person name="Guillou S."/>
            <person name="Cros-Aarteil S."/>
            <person name="Calhoun S."/>
            <person name="Haridas S."/>
            <person name="Kuo A."/>
            <person name="Mondo S."/>
            <person name="Pangilinan J."/>
            <person name="Riley R."/>
            <person name="Labutti K."/>
            <person name="Andreopoulos B."/>
            <person name="Lipzen A."/>
            <person name="Chen C."/>
            <person name="Yanf M."/>
            <person name="Daum C."/>
            <person name="Ng V."/>
            <person name="Clum A."/>
            <person name="Ohm R."/>
            <person name="Martin F."/>
            <person name="Silar P."/>
            <person name="Natvig D."/>
            <person name="Lalanne C."/>
            <person name="Gautier V."/>
            <person name="Ament-Velasquez S.L."/>
            <person name="Kruys A."/>
            <person name="Hutchinson M.I."/>
            <person name="Powell A.J."/>
            <person name="Barry K."/>
            <person name="Miller A.N."/>
            <person name="Grigoriev I.V."/>
            <person name="Debuchy R."/>
            <person name="Gladieux P."/>
            <person name="Thoren M.H."/>
            <person name="Johannesson H."/>
        </authorList>
    </citation>
    <scope>NUCLEOTIDE SEQUENCE</scope>
    <source>
        <strain evidence="6">PSN309</strain>
    </source>
</reference>
<keyword evidence="1 2" id="KW-0344">Guanine-nucleotide releasing factor</keyword>
<feature type="region of interest" description="Disordered" evidence="3">
    <location>
        <begin position="185"/>
        <end position="255"/>
    </location>
</feature>
<feature type="region of interest" description="Disordered" evidence="3">
    <location>
        <begin position="1302"/>
        <end position="1322"/>
    </location>
</feature>
<dbReference type="PANTHER" id="PTHR23113">
    <property type="entry name" value="GUANINE NUCLEOTIDE EXCHANGE FACTOR"/>
    <property type="match status" value="1"/>
</dbReference>
<dbReference type="PROSITE" id="PS50009">
    <property type="entry name" value="RASGEF_CAT"/>
    <property type="match status" value="1"/>
</dbReference>
<sequence>MEADYSSALPATGMTTKTRTRAATIATTTRQQQFAPRDIIVPPPPIPGSASPISPSTTAVRDARFRRSPPKPNRKDGERPKTAGRGAAAAIGLARTKLWASSSAAQLKPLLPLTERKSQEDNLANRRAKTQGYDDEKEKWDITPDGGSAGREGRQFAVANVGNNGRIYLRPTVRPANQRYPQPAFVFPMTPPSTAGLEPMSPERRREADETVQNSHNRSWASPMAPSTPSLTREQSGEKHVQIRPRHRRAMSDSTLQETSIARESEPGGFKIVITQPGEEQRPRTVEDVDMTRTPLLEVSIPSWRIGTPRFSVRGTPFIRGSSYAPTEDIRSSRISFFNHTPLDTTSSASKVHNPGIFWAPAESSSPRPGPVPPPHTQSRSTYLSTHLVIEPAMFDSLTFKPACDDRSIVRYSTTGVVTAATPPRLVAEITSPSFLDYELLSDFFLTYRSFLEPSDLLRLLFARLKWALGRDDEAGMVVRVRTFVALRHWILNYFTDDFVIDYDIRSMFCNLLNDFVDEIARDTRVTKVPLKILAELKKCWRRVCAQYWDGAEFDATLGLHAPISPGGIAGHRDPSLDPSFWQEVDAGPPQLDGVITPISPRGHASFYADVSRAGHIDSIVVGGDRPATPENLMYGEEYERNQSASPTSITSLDVVSCSLPTKSMRFAHPGSSSGYPLAAHPADMSSVYNHSADPIATTPRALVGKRIRGHHSHKRNASLSDSLRDHATITEKVLYKNAEFLLTLPYAGSLVRGNLFPPSQALVEVLPSGSGAGARQTTLFQTPPVELPKERVAASAMSGQGMRKLLGSVRRALSTKGQTISQTQTYINISPIGPRGATTNRLPGTAIVPQARPRQNGVRPPVRIDLLGAKIAEDFKKAVREDAAAEAENQSYLSPPAAGSRVPGDLLDHSAAHMDTTFDFGTANVETRPTSDMGITTGSKSIVIVDETSLHDNYPMLNGEQNATSLHDNYPMMTGALPAVNSSVEAFAETFMPNGADPTPPTTPPGRPNMGTPRRSSYILGKHHLRHSVSADPLPPFIPDMDTLGSADRPSNDYVRLSFEFLHQSRNRPSLSGVQGHRRQASSRSFVSGRSLGYRRYASFTSGILPQPTIRSFDATTYSEGSVADADDSSQVLVPQPLRVLRRRPGGDLRAVNNVGDLDPSTLRRSRSVGSLTTYTDSLRSSYIRSPVLDSSGYVDVVTSDYSPGRADTFSLGAITKQQPQPKPQPPRQLSLFSTHSSKPIMRPSFEAEAQKLAQIPDDIYDDGGVESALLKLEGKFEETKKKIGAKLSMDLRQPPQIDISLEREDQEETETTRDEKEDHRHVHLGDELHASLSTMPTTISVQGGLLDVAGRQNRNADVQSFLSDDSRASYASVPLLNGGFTDDGGSKRTVTREWTDRSVLQGPDEGATPLDGRSLEGSQHPSYDFVERTNSLDRIQRGDTQPSAEPPRTSAEQSFLDIESDHDSDLSSELSMEMVDYQDREAGTVSPSAIGVAVTTLPIHPLASNSPAYPASQKPSTNPPSPPITLIQALNLTPEGVVSVPILDDHQVWEKPLPPTPDTTPTTVAAPPYNQYPLPSPPDPTGTKEALRNAPSLEIPDPIPEGIDQSHNNKLSVHLPFILAFESDVLAQQFTLIEKDALNEIDWKELIDMRWKNAEQNGINARSWVSFLRDTDARGVEVVIARFNIMVKWAISEIVLTQEIEERARCIIKFIHVAAHCRRYRNFATMSQLTIALTSNEIGRLTKTWAMVPPSDQRTLQELETLMSPTRNFYNLRAEMEGGGPLGPAASEMGCIPFVGIYTHDLLFNAQKPSEIASSPTTAPLVNFERCRTAAGVVKTLLRLLEASTLYDFQPVEGITERCLWMGALEDEEIRRLGEKLE</sequence>
<dbReference type="GO" id="GO:0005886">
    <property type="term" value="C:plasma membrane"/>
    <property type="evidence" value="ECO:0007669"/>
    <property type="project" value="TreeGrafter"/>
</dbReference>
<feature type="compositionally biased region" description="Low complexity" evidence="3">
    <location>
        <begin position="15"/>
        <end position="33"/>
    </location>
</feature>
<dbReference type="InterPro" id="IPR023578">
    <property type="entry name" value="Ras_GEF_dom_sf"/>
</dbReference>
<protein>
    <submittedName>
        <fullName evidence="6">Guanine nucleotide exchange factor LTE1</fullName>
    </submittedName>
</protein>
<dbReference type="SUPFAM" id="SSF48366">
    <property type="entry name" value="Ras GEF"/>
    <property type="match status" value="1"/>
</dbReference>
<dbReference type="CDD" id="cd06224">
    <property type="entry name" value="REM"/>
    <property type="match status" value="1"/>
</dbReference>
<dbReference type="PANTHER" id="PTHR23113:SF363">
    <property type="entry name" value="PROTEIN SON OF SEVENLESS"/>
    <property type="match status" value="1"/>
</dbReference>
<evidence type="ECO:0000256" key="3">
    <source>
        <dbReference type="SAM" id="MobiDB-lite"/>
    </source>
</evidence>
<feature type="compositionally biased region" description="Basic and acidic residues" evidence="3">
    <location>
        <begin position="1312"/>
        <end position="1322"/>
    </location>
</feature>
<feature type="compositionally biased region" description="Basic and acidic residues" evidence="3">
    <location>
        <begin position="1427"/>
        <end position="1439"/>
    </location>
</feature>
<dbReference type="SMART" id="SM00229">
    <property type="entry name" value="RasGEFN"/>
    <property type="match status" value="1"/>
</dbReference>
<dbReference type="EMBL" id="MU864578">
    <property type="protein sequence ID" value="KAK4183096.1"/>
    <property type="molecule type" value="Genomic_DNA"/>
</dbReference>
<accession>A0AAN7AC23</accession>
<dbReference type="InterPro" id="IPR000651">
    <property type="entry name" value="Ras-like_Gua-exchang_fac_N"/>
</dbReference>
<feature type="compositionally biased region" description="Basic and acidic residues" evidence="3">
    <location>
        <begin position="132"/>
        <end position="142"/>
    </location>
</feature>
<feature type="domain" description="N-terminal Ras-GEF" evidence="5">
    <location>
        <begin position="414"/>
        <end position="541"/>
    </location>
</feature>
<proteinExistence type="predicted"/>
<feature type="compositionally biased region" description="Basic and acidic residues" evidence="3">
    <location>
        <begin position="1386"/>
        <end position="1398"/>
    </location>
</feature>
<dbReference type="PROSITE" id="PS50212">
    <property type="entry name" value="RASGEF_NTER"/>
    <property type="match status" value="1"/>
</dbReference>
<dbReference type="SMART" id="SM00147">
    <property type="entry name" value="RasGEF"/>
    <property type="match status" value="1"/>
</dbReference>
<dbReference type="GO" id="GO:0007265">
    <property type="term" value="P:Ras protein signal transduction"/>
    <property type="evidence" value="ECO:0007669"/>
    <property type="project" value="TreeGrafter"/>
</dbReference>
<evidence type="ECO:0000259" key="5">
    <source>
        <dbReference type="PROSITE" id="PS50212"/>
    </source>
</evidence>
<evidence type="ECO:0000313" key="7">
    <source>
        <dbReference type="Proteomes" id="UP001302126"/>
    </source>
</evidence>
<dbReference type="GO" id="GO:0005085">
    <property type="term" value="F:guanyl-nucleotide exchange factor activity"/>
    <property type="evidence" value="ECO:0007669"/>
    <property type="project" value="UniProtKB-KW"/>
</dbReference>
<dbReference type="InterPro" id="IPR036964">
    <property type="entry name" value="RASGEF_cat_dom_sf"/>
</dbReference>
<evidence type="ECO:0000256" key="2">
    <source>
        <dbReference type="PROSITE-ProRule" id="PRU00168"/>
    </source>
</evidence>
<dbReference type="InterPro" id="IPR008937">
    <property type="entry name" value="Ras-like_GEF"/>
</dbReference>
<dbReference type="Proteomes" id="UP001302126">
    <property type="component" value="Unassembled WGS sequence"/>
</dbReference>
<comment type="caution">
    <text evidence="6">The sequence shown here is derived from an EMBL/GenBank/DDBJ whole genome shotgun (WGS) entry which is preliminary data.</text>
</comment>
<dbReference type="Gene3D" id="1.10.840.10">
    <property type="entry name" value="Ras guanine-nucleotide exchange factors catalytic domain"/>
    <property type="match status" value="1"/>
</dbReference>
<evidence type="ECO:0000259" key="4">
    <source>
        <dbReference type="PROSITE" id="PS50009"/>
    </source>
</evidence>
<feature type="region of interest" description="Disordered" evidence="3">
    <location>
        <begin position="1374"/>
        <end position="1455"/>
    </location>
</feature>
<dbReference type="Pfam" id="PF00617">
    <property type="entry name" value="RasGEF"/>
    <property type="match status" value="1"/>
</dbReference>
<gene>
    <name evidence="6" type="ORF">QBC35DRAFT_544725</name>
</gene>
<feature type="compositionally biased region" description="Basic and acidic residues" evidence="3">
    <location>
        <begin position="114"/>
        <end position="124"/>
    </location>
</feature>
<reference evidence="6" key="1">
    <citation type="journal article" date="2023" name="Mol. Phylogenet. Evol.">
        <title>Genome-scale phylogeny and comparative genomics of the fungal order Sordariales.</title>
        <authorList>
            <person name="Hensen N."/>
            <person name="Bonometti L."/>
            <person name="Westerberg I."/>
            <person name="Brannstrom I.O."/>
            <person name="Guillou S."/>
            <person name="Cros-Aarteil S."/>
            <person name="Calhoun S."/>
            <person name="Haridas S."/>
            <person name="Kuo A."/>
            <person name="Mondo S."/>
            <person name="Pangilinan J."/>
            <person name="Riley R."/>
            <person name="LaButti K."/>
            <person name="Andreopoulos B."/>
            <person name="Lipzen A."/>
            <person name="Chen C."/>
            <person name="Yan M."/>
            <person name="Daum C."/>
            <person name="Ng V."/>
            <person name="Clum A."/>
            <person name="Steindorff A."/>
            <person name="Ohm R.A."/>
            <person name="Martin F."/>
            <person name="Silar P."/>
            <person name="Natvig D.O."/>
            <person name="Lalanne C."/>
            <person name="Gautier V."/>
            <person name="Ament-Velasquez S.L."/>
            <person name="Kruys A."/>
            <person name="Hutchinson M.I."/>
            <person name="Powell A.J."/>
            <person name="Barry K."/>
            <person name="Miller A.N."/>
            <person name="Grigoriev I.V."/>
            <person name="Debuchy R."/>
            <person name="Gladieux P."/>
            <person name="Hiltunen Thoren M."/>
            <person name="Johannesson H."/>
        </authorList>
    </citation>
    <scope>NUCLEOTIDE SEQUENCE</scope>
    <source>
        <strain evidence="6">PSN309</strain>
    </source>
</reference>
<feature type="domain" description="Ras-GEF" evidence="4">
    <location>
        <begin position="1624"/>
        <end position="1876"/>
    </location>
</feature>
<feature type="region of interest" description="Disordered" evidence="3">
    <location>
        <begin position="1"/>
        <end position="85"/>
    </location>
</feature>
<keyword evidence="7" id="KW-1185">Reference proteome</keyword>
<name>A0AAN7AC23_9PEZI</name>
<feature type="region of interest" description="Disordered" evidence="3">
    <location>
        <begin position="111"/>
        <end position="152"/>
    </location>
</feature>
<feature type="region of interest" description="Disordered" evidence="3">
    <location>
        <begin position="994"/>
        <end position="1014"/>
    </location>
</feature>
<dbReference type="InterPro" id="IPR001895">
    <property type="entry name" value="RASGEF_cat_dom"/>
</dbReference>
<evidence type="ECO:0000256" key="1">
    <source>
        <dbReference type="ARBA" id="ARBA00022658"/>
    </source>
</evidence>
<evidence type="ECO:0000313" key="6">
    <source>
        <dbReference type="EMBL" id="KAK4183096.1"/>
    </source>
</evidence>